<keyword evidence="1" id="KW-0732">Signal</keyword>
<dbReference type="RefSeq" id="WP_290270746.1">
    <property type="nucleotide sequence ID" value="NZ_JAUFQP010000010.1"/>
</dbReference>
<reference evidence="2 3" key="1">
    <citation type="submission" date="2024-09" db="EMBL/GenBank/DDBJ databases">
        <authorList>
            <person name="Sun Q."/>
            <person name="Mori K."/>
        </authorList>
    </citation>
    <scope>NUCLEOTIDE SEQUENCE [LARGE SCALE GENOMIC DNA]</scope>
    <source>
        <strain evidence="2 3">CECT 8300</strain>
    </source>
</reference>
<feature type="signal peptide" evidence="1">
    <location>
        <begin position="1"/>
        <end position="21"/>
    </location>
</feature>
<sequence>MNTSIIKRVVNHLVFSLFAIAVLVSCNNEPTLQTYFVDHQESANFISQDLPISMLNMDEASLSETQAEAFNSVKRLNFIGFKVNDTNEADMKAEMETVKTILNNEKYNELIEFSHLGNKFTVKYIGNDDEADEVVVFANSKEIGFGVVRVLGDGMNPSKMGSLVGAMKYANIDEEQLKGIADFFK</sequence>
<comment type="caution">
    <text evidence="2">The sequence shown here is derived from an EMBL/GenBank/DDBJ whole genome shotgun (WGS) entry which is preliminary data.</text>
</comment>
<evidence type="ECO:0000256" key="1">
    <source>
        <dbReference type="SAM" id="SignalP"/>
    </source>
</evidence>
<keyword evidence="3" id="KW-1185">Reference proteome</keyword>
<name>A0ABV5H4D6_9FLAO</name>
<gene>
    <name evidence="2" type="ORF">ACFFU1_17125</name>
</gene>
<evidence type="ECO:0000313" key="3">
    <source>
        <dbReference type="Proteomes" id="UP001589590"/>
    </source>
</evidence>
<organism evidence="2 3">
    <name type="scientific">Algibacter miyuki</name>
    <dbReference type="NCBI Taxonomy" id="1306933"/>
    <lineage>
        <taxon>Bacteria</taxon>
        <taxon>Pseudomonadati</taxon>
        <taxon>Bacteroidota</taxon>
        <taxon>Flavobacteriia</taxon>
        <taxon>Flavobacteriales</taxon>
        <taxon>Flavobacteriaceae</taxon>
        <taxon>Algibacter</taxon>
    </lineage>
</organism>
<dbReference type="Proteomes" id="UP001589590">
    <property type="component" value="Unassembled WGS sequence"/>
</dbReference>
<dbReference type="EMBL" id="JBHMFA010000018">
    <property type="protein sequence ID" value="MFB9106633.1"/>
    <property type="molecule type" value="Genomic_DNA"/>
</dbReference>
<dbReference type="Pfam" id="PF14060">
    <property type="entry name" value="DUF4252"/>
    <property type="match status" value="1"/>
</dbReference>
<proteinExistence type="predicted"/>
<evidence type="ECO:0000313" key="2">
    <source>
        <dbReference type="EMBL" id="MFB9106633.1"/>
    </source>
</evidence>
<dbReference type="PROSITE" id="PS51257">
    <property type="entry name" value="PROKAR_LIPOPROTEIN"/>
    <property type="match status" value="1"/>
</dbReference>
<dbReference type="InterPro" id="IPR025348">
    <property type="entry name" value="DUF4252"/>
</dbReference>
<feature type="chain" id="PRO_5045768949" evidence="1">
    <location>
        <begin position="22"/>
        <end position="185"/>
    </location>
</feature>
<protein>
    <submittedName>
        <fullName evidence="2">DUF4252 domain-containing protein</fullName>
    </submittedName>
</protein>
<accession>A0ABV5H4D6</accession>